<dbReference type="Gene3D" id="2.40.170.20">
    <property type="entry name" value="TonB-dependent receptor, beta-barrel domain"/>
    <property type="match status" value="1"/>
</dbReference>
<keyword evidence="10" id="KW-1185">Reference proteome</keyword>
<dbReference type="EMBL" id="JAKZGP010000074">
    <property type="protein sequence ID" value="MCH7411393.1"/>
    <property type="molecule type" value="Genomic_DNA"/>
</dbReference>
<comment type="caution">
    <text evidence="9">The sequence shown here is derived from an EMBL/GenBank/DDBJ whole genome shotgun (WGS) entry which is preliminary data.</text>
</comment>
<comment type="subcellular location">
    <subcellularLocation>
        <location evidence="1 7">Cell outer membrane</location>
        <topology evidence="1 7">Multi-pass membrane protein</topology>
    </subcellularLocation>
</comment>
<dbReference type="InterPro" id="IPR039426">
    <property type="entry name" value="TonB-dep_rcpt-like"/>
</dbReference>
<sequence length="1142" mass="127521">MKKKQFFALTGIFTKVSISMAFIMTIAFSIGLANGQLLDKRVSISLEKVGIEDFLANLQDVADVKFVYSPSVIPLNEKVSPKFEQQRLSEVLSATLSDFGVGYKEMSGQLVLFKHDPVKRSTEKEDLNTPKNSSKAIMLSGKITNNMGLSIPGATIILKGTNIGVTSDNDGNFRFSIPDDHEGGILLISFIGFKTQEVKIGNQSIFEIILQEDVGNLSEVVVNGYSEIRRDSYTGTTITISGEDLKRTNPTNILAAIQLFDPSFRVSDNNALGSNPNALPEITVRGSTGLPSSSSESSDGFNVSKASMLNNPNLPTFILDGFQVSIQTVFDLNYNRIASITLLKDAAAAAVYGSRAANGVVVITTNPPEEGKIHVTYTSDITISGPDLTVYNLLNAEEKLEYERLAGLYNTSTNSNGNSQNELDLLYYQKKKNVVSGVDSYWLSEPVETSIGNSQSIYIEGGSNTLLYGVTGRYQNMKGVMKGSERNRYGGDLTLSYNLKDKITFYNQLSITATNSQESPYGSFSNYARMNPYYPKTDDNGNILQAVDSWQRRESSGTRVQDVVLNPAYNATLSNSDIESYTQIINSFSTVYRVTPSLRMQAQISLNRMLMDRDRYQSPFSNEFYSYIGDDLKRRGRYDYAGSNETSIDGNFVVSYTKVINKTHFLNASLGGNLRDYSSEFKSFAATGFISDRFTNISFANRYEENASPNGDKSIERLIGVFANINYSIEDKYLFDLATRIDGSSKFGTENKYAPFWAAGIGWNMHNEGFLSNSSYINRLTIRATTGVTGEVSFPSYMSKTTYEYRNEWYSTGVGAVSLGYGNESLKWQKTHNYDLGVEVSLLKNRIYFLPRYYYRQTEDVLADIIVPTSVGFGSYKANLGVMENKGFEMMLRSNVIQGAGGWYVGLFANIAQNRNTIKKISESLKKYNDEVDNDQGGAPLLRFREGESLNTIYAVPSLGIDPENGKELYVKKDGTITYIYDAKDNVPVGDKSPKIDGTFGANISYKNFFLSVNFYTKLGGDLYNQTLVDRVENADPRYNADRRVLSERWQKPGDVTFFKDVAIRENTFASSRFLQSDNAIELRSANLSYESFGKLAKDLKMESLRFTVTMNDIWRWAPVRLERGIEYPFARMVTFSVQARF</sequence>
<evidence type="ECO:0000256" key="3">
    <source>
        <dbReference type="ARBA" id="ARBA00022452"/>
    </source>
</evidence>
<dbReference type="SUPFAM" id="SSF49464">
    <property type="entry name" value="Carboxypeptidase regulatory domain-like"/>
    <property type="match status" value="1"/>
</dbReference>
<dbReference type="Gene3D" id="2.60.40.1120">
    <property type="entry name" value="Carboxypeptidase-like, regulatory domain"/>
    <property type="match status" value="1"/>
</dbReference>
<dbReference type="PROSITE" id="PS52016">
    <property type="entry name" value="TONB_DEPENDENT_REC_3"/>
    <property type="match status" value="1"/>
</dbReference>
<evidence type="ECO:0000313" key="9">
    <source>
        <dbReference type="EMBL" id="MCH7411393.1"/>
    </source>
</evidence>
<evidence type="ECO:0000259" key="8">
    <source>
        <dbReference type="Pfam" id="PF07715"/>
    </source>
</evidence>
<evidence type="ECO:0000256" key="4">
    <source>
        <dbReference type="ARBA" id="ARBA00022692"/>
    </source>
</evidence>
<dbReference type="Pfam" id="PF13715">
    <property type="entry name" value="CarbopepD_reg_2"/>
    <property type="match status" value="1"/>
</dbReference>
<dbReference type="RefSeq" id="WP_241349790.1">
    <property type="nucleotide sequence ID" value="NZ_JAKZGP010000074.1"/>
</dbReference>
<proteinExistence type="inferred from homology"/>
<dbReference type="Pfam" id="PF07715">
    <property type="entry name" value="Plug"/>
    <property type="match status" value="1"/>
</dbReference>
<dbReference type="InterPro" id="IPR037066">
    <property type="entry name" value="Plug_dom_sf"/>
</dbReference>
<evidence type="ECO:0000256" key="5">
    <source>
        <dbReference type="ARBA" id="ARBA00023136"/>
    </source>
</evidence>
<dbReference type="InterPro" id="IPR008969">
    <property type="entry name" value="CarboxyPept-like_regulatory"/>
</dbReference>
<dbReference type="InterPro" id="IPR023997">
    <property type="entry name" value="TonB-dep_OMP_SusC/RagA_CS"/>
</dbReference>
<accession>A0ABS9V4S2</accession>
<keyword evidence="5 7" id="KW-0472">Membrane</keyword>
<evidence type="ECO:0000256" key="1">
    <source>
        <dbReference type="ARBA" id="ARBA00004571"/>
    </source>
</evidence>
<dbReference type="InterPro" id="IPR023996">
    <property type="entry name" value="TonB-dep_OMP_SusC/RagA"/>
</dbReference>
<comment type="similarity">
    <text evidence="7">Belongs to the TonB-dependent receptor family.</text>
</comment>
<dbReference type="SUPFAM" id="SSF56935">
    <property type="entry name" value="Porins"/>
    <property type="match status" value="1"/>
</dbReference>
<dbReference type="InterPro" id="IPR036942">
    <property type="entry name" value="Beta-barrel_TonB_sf"/>
</dbReference>
<dbReference type="Gene3D" id="2.170.130.10">
    <property type="entry name" value="TonB-dependent receptor, plug domain"/>
    <property type="match status" value="1"/>
</dbReference>
<protein>
    <submittedName>
        <fullName evidence="9">SusC/RagA family TonB-linked outer membrane protein</fullName>
    </submittedName>
</protein>
<keyword evidence="3 7" id="KW-1134">Transmembrane beta strand</keyword>
<dbReference type="InterPro" id="IPR012910">
    <property type="entry name" value="Plug_dom"/>
</dbReference>
<dbReference type="NCBIfam" id="TIGR04056">
    <property type="entry name" value="OMP_RagA_SusC"/>
    <property type="match status" value="1"/>
</dbReference>
<feature type="domain" description="TonB-dependent receptor plug" evidence="8">
    <location>
        <begin position="233"/>
        <end position="360"/>
    </location>
</feature>
<gene>
    <name evidence="9" type="ORF">MM239_18520</name>
</gene>
<evidence type="ECO:0000313" key="10">
    <source>
        <dbReference type="Proteomes" id="UP001165489"/>
    </source>
</evidence>
<keyword evidence="2 7" id="KW-0813">Transport</keyword>
<name>A0ABS9V4S2_9BACT</name>
<reference evidence="9" key="1">
    <citation type="submission" date="2022-03" db="EMBL/GenBank/DDBJ databases">
        <title>De novo assembled genomes of Belliella spp. (Cyclobacteriaceae) strains.</title>
        <authorList>
            <person name="Szabo A."/>
            <person name="Korponai K."/>
            <person name="Felfoldi T."/>
        </authorList>
    </citation>
    <scope>NUCLEOTIDE SEQUENCE</scope>
    <source>
        <strain evidence="9">DSM 111904</strain>
    </source>
</reference>
<keyword evidence="4 7" id="KW-0812">Transmembrane</keyword>
<organism evidence="9 10">
    <name type="scientific">Belliella filtrata</name>
    <dbReference type="NCBI Taxonomy" id="2923435"/>
    <lineage>
        <taxon>Bacteria</taxon>
        <taxon>Pseudomonadati</taxon>
        <taxon>Bacteroidota</taxon>
        <taxon>Cytophagia</taxon>
        <taxon>Cytophagales</taxon>
        <taxon>Cyclobacteriaceae</taxon>
        <taxon>Belliella</taxon>
    </lineage>
</organism>
<evidence type="ECO:0000256" key="6">
    <source>
        <dbReference type="ARBA" id="ARBA00023237"/>
    </source>
</evidence>
<evidence type="ECO:0000256" key="7">
    <source>
        <dbReference type="PROSITE-ProRule" id="PRU01360"/>
    </source>
</evidence>
<evidence type="ECO:0000256" key="2">
    <source>
        <dbReference type="ARBA" id="ARBA00022448"/>
    </source>
</evidence>
<keyword evidence="6 7" id="KW-0998">Cell outer membrane</keyword>
<dbReference type="NCBIfam" id="TIGR04057">
    <property type="entry name" value="SusC_RagA_signa"/>
    <property type="match status" value="1"/>
</dbReference>
<dbReference type="Proteomes" id="UP001165489">
    <property type="component" value="Unassembled WGS sequence"/>
</dbReference>